<dbReference type="SUPFAM" id="SSF158472">
    <property type="entry name" value="HAMP domain-like"/>
    <property type="match status" value="1"/>
</dbReference>
<sequence length="281" mass="31275">MLKISLRLKILLSVGLIIFLVLGASTLIHIRDLKRDYLEALEWHSEALAQNILGAIEKQYQLFPDQENFRGLLSTMALQCIQLYEFHHERHHVTHIAIITSTGEIVAHNDRDVWNTQIEQSALLDALQRQELTTVLVGNSYHTLIPIVMPDDKFLGTIDIGVSKAVVDQKVQDILWQSALLFGLSLVVSFIIFSVLLSFILTTPVKRLVTTGQGLAEGNLTQSFYTGNGNDEIAVLGAVFNRIANYLRTITEVASHIATGVLDGEVRLRSDHDALGKAVQE</sequence>
<keyword evidence="4 6" id="KW-1133">Transmembrane helix</keyword>
<dbReference type="Pfam" id="PF17203">
    <property type="entry name" value="sCache_3_2"/>
    <property type="match status" value="1"/>
</dbReference>
<evidence type="ECO:0000256" key="2">
    <source>
        <dbReference type="ARBA" id="ARBA00022475"/>
    </source>
</evidence>
<name>A0A9D5Q8V1_9BACT</name>
<feature type="non-terminal residue" evidence="8">
    <location>
        <position position="281"/>
    </location>
</feature>
<dbReference type="Proteomes" id="UP000649604">
    <property type="component" value="Unassembled WGS sequence"/>
</dbReference>
<dbReference type="PROSITE" id="PS50885">
    <property type="entry name" value="HAMP"/>
    <property type="match status" value="1"/>
</dbReference>
<dbReference type="InterPro" id="IPR029151">
    <property type="entry name" value="Sensor-like_sf"/>
</dbReference>
<comment type="caution">
    <text evidence="8">The sequence shown here is derived from an EMBL/GenBank/DDBJ whole genome shotgun (WGS) entry which is preliminary data.</text>
</comment>
<evidence type="ECO:0000259" key="7">
    <source>
        <dbReference type="PROSITE" id="PS50885"/>
    </source>
</evidence>
<evidence type="ECO:0000256" key="3">
    <source>
        <dbReference type="ARBA" id="ARBA00022692"/>
    </source>
</evidence>
<gene>
    <name evidence="8" type="ORF">GF339_21750</name>
</gene>
<dbReference type="GO" id="GO:0005886">
    <property type="term" value="C:plasma membrane"/>
    <property type="evidence" value="ECO:0007669"/>
    <property type="project" value="UniProtKB-SubCell"/>
</dbReference>
<feature type="transmembrane region" description="Helical" evidence="6">
    <location>
        <begin position="179"/>
        <end position="201"/>
    </location>
</feature>
<keyword evidence="3 6" id="KW-0812">Transmembrane</keyword>
<dbReference type="CDD" id="cd06225">
    <property type="entry name" value="HAMP"/>
    <property type="match status" value="1"/>
</dbReference>
<evidence type="ECO:0000313" key="8">
    <source>
        <dbReference type="EMBL" id="MBD3327226.1"/>
    </source>
</evidence>
<comment type="subcellular location">
    <subcellularLocation>
        <location evidence="1">Cell membrane</location>
        <topology evidence="1">Multi-pass membrane protein</topology>
    </subcellularLocation>
</comment>
<keyword evidence="5 6" id="KW-0472">Membrane</keyword>
<evidence type="ECO:0000313" key="9">
    <source>
        <dbReference type="Proteomes" id="UP000649604"/>
    </source>
</evidence>
<feature type="transmembrane region" description="Helical" evidence="6">
    <location>
        <begin position="6"/>
        <end position="28"/>
    </location>
</feature>
<reference evidence="8" key="1">
    <citation type="submission" date="2019-11" db="EMBL/GenBank/DDBJ databases">
        <title>Microbial mats filling the niche in hypersaline microbial mats.</title>
        <authorList>
            <person name="Wong H.L."/>
            <person name="Macleod F.I."/>
            <person name="White R.A. III"/>
            <person name="Burns B.P."/>
        </authorList>
    </citation>
    <scope>NUCLEOTIDE SEQUENCE</scope>
    <source>
        <strain evidence="8">Rbin_158</strain>
    </source>
</reference>
<keyword evidence="2" id="KW-1003">Cell membrane</keyword>
<dbReference type="EMBL" id="WJJP01000709">
    <property type="protein sequence ID" value="MBD3327226.1"/>
    <property type="molecule type" value="Genomic_DNA"/>
</dbReference>
<dbReference type="GO" id="GO:0007165">
    <property type="term" value="P:signal transduction"/>
    <property type="evidence" value="ECO:0007669"/>
    <property type="project" value="InterPro"/>
</dbReference>
<organism evidence="8 9">
    <name type="scientific">candidate division KSB3 bacterium</name>
    <dbReference type="NCBI Taxonomy" id="2044937"/>
    <lineage>
        <taxon>Bacteria</taxon>
        <taxon>candidate division KSB3</taxon>
    </lineage>
</organism>
<accession>A0A9D5Q8V1</accession>
<dbReference type="SUPFAM" id="SSF103190">
    <property type="entry name" value="Sensory domain-like"/>
    <property type="match status" value="1"/>
</dbReference>
<dbReference type="Gene3D" id="3.30.450.20">
    <property type="entry name" value="PAS domain"/>
    <property type="match status" value="1"/>
</dbReference>
<evidence type="ECO:0000256" key="4">
    <source>
        <dbReference type="ARBA" id="ARBA00022989"/>
    </source>
</evidence>
<evidence type="ECO:0000256" key="5">
    <source>
        <dbReference type="ARBA" id="ARBA00023136"/>
    </source>
</evidence>
<dbReference type="AlphaFoldDB" id="A0A9D5Q8V1"/>
<dbReference type="InterPro" id="IPR003660">
    <property type="entry name" value="HAMP_dom"/>
</dbReference>
<proteinExistence type="predicted"/>
<feature type="domain" description="HAMP" evidence="7">
    <location>
        <begin position="199"/>
        <end position="252"/>
    </location>
</feature>
<dbReference type="InterPro" id="IPR033463">
    <property type="entry name" value="sCache_3"/>
</dbReference>
<evidence type="ECO:0000256" key="6">
    <source>
        <dbReference type="SAM" id="Phobius"/>
    </source>
</evidence>
<dbReference type="SMART" id="SM00304">
    <property type="entry name" value="HAMP"/>
    <property type="match status" value="1"/>
</dbReference>
<dbReference type="Pfam" id="PF00672">
    <property type="entry name" value="HAMP"/>
    <property type="match status" value="1"/>
</dbReference>
<protein>
    <submittedName>
        <fullName evidence="8">HAMP domain-containing protein</fullName>
    </submittedName>
</protein>
<dbReference type="Gene3D" id="1.10.8.500">
    <property type="entry name" value="HAMP domain in histidine kinase"/>
    <property type="match status" value="1"/>
</dbReference>
<evidence type="ECO:0000256" key="1">
    <source>
        <dbReference type="ARBA" id="ARBA00004651"/>
    </source>
</evidence>